<name>A0A1G8I9S9_9ACTN</name>
<dbReference type="InterPro" id="IPR006311">
    <property type="entry name" value="TAT_signal"/>
</dbReference>
<organism evidence="2 3">
    <name type="scientific">Sinosporangium album</name>
    <dbReference type="NCBI Taxonomy" id="504805"/>
    <lineage>
        <taxon>Bacteria</taxon>
        <taxon>Bacillati</taxon>
        <taxon>Actinomycetota</taxon>
        <taxon>Actinomycetes</taxon>
        <taxon>Streptosporangiales</taxon>
        <taxon>Streptosporangiaceae</taxon>
        <taxon>Sinosporangium</taxon>
    </lineage>
</organism>
<protein>
    <submittedName>
        <fullName evidence="2">Uncharacterized protein</fullName>
    </submittedName>
</protein>
<proteinExistence type="predicted"/>
<dbReference type="EMBL" id="FNCN01000036">
    <property type="protein sequence ID" value="SDI15511.1"/>
    <property type="molecule type" value="Genomic_DNA"/>
</dbReference>
<evidence type="ECO:0000256" key="1">
    <source>
        <dbReference type="SAM" id="SignalP"/>
    </source>
</evidence>
<gene>
    <name evidence="2" type="ORF">SAMN05421505_13610</name>
</gene>
<dbReference type="PROSITE" id="PS51318">
    <property type="entry name" value="TAT"/>
    <property type="match status" value="1"/>
</dbReference>
<dbReference type="Proteomes" id="UP000198923">
    <property type="component" value="Unassembled WGS sequence"/>
</dbReference>
<feature type="chain" id="PRO_5038620875" evidence="1">
    <location>
        <begin position="28"/>
        <end position="143"/>
    </location>
</feature>
<keyword evidence="1" id="KW-0732">Signal</keyword>
<feature type="signal peptide" evidence="1">
    <location>
        <begin position="1"/>
        <end position="27"/>
    </location>
</feature>
<accession>A0A1G8I9S9</accession>
<reference evidence="2 3" key="1">
    <citation type="submission" date="2016-10" db="EMBL/GenBank/DDBJ databases">
        <authorList>
            <person name="de Groot N.N."/>
        </authorList>
    </citation>
    <scope>NUCLEOTIDE SEQUENCE [LARGE SCALE GENOMIC DNA]</scope>
    <source>
        <strain evidence="2 3">CPCC 201354</strain>
    </source>
</reference>
<keyword evidence="3" id="KW-1185">Reference proteome</keyword>
<dbReference type="AlphaFoldDB" id="A0A1G8I9S9"/>
<evidence type="ECO:0000313" key="2">
    <source>
        <dbReference type="EMBL" id="SDI15511.1"/>
    </source>
</evidence>
<dbReference type="RefSeq" id="WP_093174332.1">
    <property type="nucleotide sequence ID" value="NZ_FNCN01000036.1"/>
</dbReference>
<sequence length="143" mass="14135">MSPFSVRTAVLALAGAFSLAAAPAAVAAAPAAPAAAKACGGAISNWVGTGNAVYNGKATTPAGEVSVTLTFRDGKVDVARGGNSTGPLAFRFDAATGSITWGVVGYYYKLDSPVCSGDSVKSADFSLAATGNRAAKVQVTRTS</sequence>
<dbReference type="STRING" id="504805.SAMN05421505_13610"/>
<evidence type="ECO:0000313" key="3">
    <source>
        <dbReference type="Proteomes" id="UP000198923"/>
    </source>
</evidence>